<evidence type="ECO:0000256" key="1">
    <source>
        <dbReference type="SAM" id="MobiDB-lite"/>
    </source>
</evidence>
<dbReference type="Proteomes" id="UP000660262">
    <property type="component" value="Unassembled WGS sequence"/>
</dbReference>
<keyword evidence="3" id="KW-1185">Reference proteome</keyword>
<gene>
    <name evidence="2" type="ORF">PPROV_000833100</name>
</gene>
<dbReference type="OrthoDB" id="10473850at2759"/>
<sequence>MSSSSVSSKKSARKQREKKNDEAEWRTFIVALEQFKKDGTGSRIEDQLLKEFPLFHGKAPGGHPYPQAFTEGATDNEYCYIERVDDLVLLRRKLPSSRIISIDTCDFAMLNGGTGIAHLNMNIGDKRVEILKSVKEAEARKMLMDFEEISEMRAAPEFFAMYKSLGGSADEVEYRRRLESFFLHTLMSVLGYDAEICGLPPTATQDGKGYRFYASRSEAQRAFMEAEQVEYDEFRRIFDSVDMVHMEHTFHILVKRMG</sequence>
<name>A0A830HQ09_9CHLO</name>
<protein>
    <submittedName>
        <fullName evidence="2">Uncharacterized protein</fullName>
    </submittedName>
</protein>
<evidence type="ECO:0000313" key="3">
    <source>
        <dbReference type="Proteomes" id="UP000660262"/>
    </source>
</evidence>
<dbReference type="EMBL" id="BNJQ01000025">
    <property type="protein sequence ID" value="GHP09596.1"/>
    <property type="molecule type" value="Genomic_DNA"/>
</dbReference>
<organism evidence="2 3">
    <name type="scientific">Pycnococcus provasolii</name>
    <dbReference type="NCBI Taxonomy" id="41880"/>
    <lineage>
        <taxon>Eukaryota</taxon>
        <taxon>Viridiplantae</taxon>
        <taxon>Chlorophyta</taxon>
        <taxon>Pseudoscourfieldiophyceae</taxon>
        <taxon>Pseudoscourfieldiales</taxon>
        <taxon>Pycnococcaceae</taxon>
        <taxon>Pycnococcus</taxon>
    </lineage>
</organism>
<comment type="caution">
    <text evidence="2">The sequence shown here is derived from an EMBL/GenBank/DDBJ whole genome shotgun (WGS) entry which is preliminary data.</text>
</comment>
<evidence type="ECO:0000313" key="2">
    <source>
        <dbReference type="EMBL" id="GHP09596.1"/>
    </source>
</evidence>
<dbReference type="AlphaFoldDB" id="A0A830HQ09"/>
<feature type="region of interest" description="Disordered" evidence="1">
    <location>
        <begin position="1"/>
        <end position="21"/>
    </location>
</feature>
<accession>A0A830HQ09</accession>
<reference evidence="2" key="1">
    <citation type="submission" date="2020-10" db="EMBL/GenBank/DDBJ databases">
        <title>Unveiling of a novel bifunctional photoreceptor, Dualchrome1, isolated from a cosmopolitan green alga.</title>
        <authorList>
            <person name="Suzuki S."/>
            <person name="Kawachi M."/>
        </authorList>
    </citation>
    <scope>NUCLEOTIDE SEQUENCE</scope>
    <source>
        <strain evidence="2">NIES 2893</strain>
    </source>
</reference>
<proteinExistence type="predicted"/>